<keyword evidence="1" id="KW-0812">Transmembrane</keyword>
<keyword evidence="1" id="KW-1133">Transmembrane helix</keyword>
<protein>
    <submittedName>
        <fullName evidence="2">Uncharacterized protein</fullName>
    </submittedName>
</protein>
<dbReference type="Proteomes" id="UP000320055">
    <property type="component" value="Unassembled WGS sequence"/>
</dbReference>
<evidence type="ECO:0000313" key="2">
    <source>
        <dbReference type="EMBL" id="VEP18152.1"/>
    </source>
</evidence>
<gene>
    <name evidence="2" type="ORF">H1P_70035</name>
</gene>
<dbReference type="RefSeq" id="WP_144863495.1">
    <property type="nucleotide sequence ID" value="NZ_LR213771.1"/>
</dbReference>
<evidence type="ECO:0000313" key="3">
    <source>
        <dbReference type="Proteomes" id="UP000320055"/>
    </source>
</evidence>
<name>A0A563W390_9CYAN</name>
<evidence type="ECO:0000256" key="1">
    <source>
        <dbReference type="SAM" id="Phobius"/>
    </source>
</evidence>
<accession>A0A563W390</accession>
<organism evidence="2 3">
    <name type="scientific">Hyella patelloides LEGE 07179</name>
    <dbReference type="NCBI Taxonomy" id="945734"/>
    <lineage>
        <taxon>Bacteria</taxon>
        <taxon>Bacillati</taxon>
        <taxon>Cyanobacteriota</taxon>
        <taxon>Cyanophyceae</taxon>
        <taxon>Pleurocapsales</taxon>
        <taxon>Hyellaceae</taxon>
        <taxon>Hyella</taxon>
    </lineage>
</organism>
<dbReference type="EMBL" id="CAACVJ010000667">
    <property type="protein sequence ID" value="VEP18152.1"/>
    <property type="molecule type" value="Genomic_DNA"/>
</dbReference>
<reference evidence="2 3" key="1">
    <citation type="submission" date="2019-01" db="EMBL/GenBank/DDBJ databases">
        <authorList>
            <person name="Brito A."/>
        </authorList>
    </citation>
    <scope>NUCLEOTIDE SEQUENCE [LARGE SCALE GENOMIC DNA]</scope>
    <source>
        <strain evidence="2">1</strain>
    </source>
</reference>
<dbReference type="OrthoDB" id="531286at2"/>
<feature type="transmembrane region" description="Helical" evidence="1">
    <location>
        <begin position="35"/>
        <end position="57"/>
    </location>
</feature>
<proteinExistence type="predicted"/>
<sequence length="234" mass="26599">MSNLINAIAHSNFLASITSELVKDEFDLLKSNISYSYRIINFAFISVTAIAGFVGLTKILSFKELKRDVNDLIERTVTKEIAEKVNQRIEDVERIVKQEAIVSSTNVKYCLPMLNPDIRSLQEYKLLDNRGFNISPVENHERKSSFSNCDVVVMDFVNGQFSDDEEVISILKKIVAIIPERLTIVIYIKRRVNELDNIFNNQDVYYTPANNVLTLMGRAIDAAQINKAFAGLKK</sequence>
<dbReference type="AlphaFoldDB" id="A0A563W390"/>
<keyword evidence="1" id="KW-0472">Membrane</keyword>
<keyword evidence="3" id="KW-1185">Reference proteome</keyword>